<dbReference type="PANTHER" id="PTHR46530:SF1">
    <property type="entry name" value="PROTEIN MONO-ADP-RIBOSYLTRANSFERASE PARP4"/>
    <property type="match status" value="1"/>
</dbReference>
<dbReference type="Proteomes" id="UP000770717">
    <property type="component" value="Unassembled WGS sequence"/>
</dbReference>
<feature type="domain" description="PARP alpha-helical" evidence="11">
    <location>
        <begin position="136"/>
        <end position="264"/>
    </location>
</feature>
<evidence type="ECO:0000256" key="8">
    <source>
        <dbReference type="RuleBase" id="RU362114"/>
    </source>
</evidence>
<dbReference type="PROSITE" id="PS51468">
    <property type="entry name" value="VIT"/>
    <property type="match status" value="1"/>
</dbReference>
<keyword evidence="6" id="KW-0539">Nucleus</keyword>
<feature type="domain" description="VIT" evidence="12">
    <location>
        <begin position="503"/>
        <end position="631"/>
    </location>
</feature>
<dbReference type="OrthoDB" id="1729737at2759"/>
<keyword evidence="3 8" id="KW-0808">Transferase</keyword>
<evidence type="ECO:0000256" key="1">
    <source>
        <dbReference type="ARBA" id="ARBA00004123"/>
    </source>
</evidence>
<evidence type="ECO:0000259" key="11">
    <source>
        <dbReference type="PROSITE" id="PS51060"/>
    </source>
</evidence>
<reference evidence="13" key="1">
    <citation type="thesis" date="2020" institute="ProQuest LLC" country="789 East Eisenhower Parkway, Ann Arbor, MI, USA">
        <title>Comparative Genomics and Chromosome Evolution.</title>
        <authorList>
            <person name="Mudd A.B."/>
        </authorList>
    </citation>
    <scope>NUCLEOTIDE SEQUENCE</scope>
    <source>
        <strain evidence="13">HN-11 Male</strain>
        <tissue evidence="13">Kidney and liver</tissue>
    </source>
</reference>
<dbReference type="SUPFAM" id="SSF47587">
    <property type="entry name" value="Domain of poly(ADP-ribose) polymerase"/>
    <property type="match status" value="1"/>
</dbReference>
<evidence type="ECO:0000256" key="3">
    <source>
        <dbReference type="ARBA" id="ARBA00022679"/>
    </source>
</evidence>
<dbReference type="Gene3D" id="3.90.228.10">
    <property type="match status" value="1"/>
</dbReference>
<comment type="caution">
    <text evidence="13">The sequence shown here is derived from an EMBL/GenBank/DDBJ whole genome shotgun (WGS) entry which is preliminary data.</text>
</comment>
<dbReference type="PROSITE" id="PS51060">
    <property type="entry name" value="PARP_ALPHA_HD"/>
    <property type="match status" value="1"/>
</dbReference>
<dbReference type="Gene3D" id="1.20.142.10">
    <property type="entry name" value="Poly(ADP-ribose) polymerase, regulatory domain"/>
    <property type="match status" value="1"/>
</dbReference>
<dbReference type="Pfam" id="PF08487">
    <property type="entry name" value="VIT"/>
    <property type="match status" value="1"/>
</dbReference>
<comment type="similarity">
    <text evidence="7">Belongs to the ARTD/PARP family.</text>
</comment>
<feature type="non-terminal residue" evidence="13">
    <location>
        <position position="899"/>
    </location>
</feature>
<evidence type="ECO:0000256" key="2">
    <source>
        <dbReference type="ARBA" id="ARBA00022676"/>
    </source>
</evidence>
<dbReference type="EMBL" id="WNTK01003164">
    <property type="protein sequence ID" value="KAG9465337.1"/>
    <property type="molecule type" value="Genomic_DNA"/>
</dbReference>
<dbReference type="InterPro" id="IPR013694">
    <property type="entry name" value="VIT"/>
</dbReference>
<evidence type="ECO:0000256" key="4">
    <source>
        <dbReference type="ARBA" id="ARBA00022695"/>
    </source>
</evidence>
<accession>A0A8J6C755</accession>
<keyword evidence="5 8" id="KW-0520">NAD</keyword>
<gene>
    <name evidence="13" type="ORF">GDO78_018492</name>
</gene>
<dbReference type="CDD" id="cd00198">
    <property type="entry name" value="vWFA"/>
    <property type="match status" value="1"/>
</dbReference>
<dbReference type="GO" id="GO:0016779">
    <property type="term" value="F:nucleotidyltransferase activity"/>
    <property type="evidence" value="ECO:0007669"/>
    <property type="project" value="UniProtKB-KW"/>
</dbReference>
<dbReference type="GO" id="GO:0005634">
    <property type="term" value="C:nucleus"/>
    <property type="evidence" value="ECO:0007669"/>
    <property type="project" value="UniProtKB-SubCell"/>
</dbReference>
<organism evidence="13 14">
    <name type="scientific">Eleutherodactylus coqui</name>
    <name type="common">Puerto Rican coqui</name>
    <dbReference type="NCBI Taxonomy" id="57060"/>
    <lineage>
        <taxon>Eukaryota</taxon>
        <taxon>Metazoa</taxon>
        <taxon>Chordata</taxon>
        <taxon>Craniata</taxon>
        <taxon>Vertebrata</taxon>
        <taxon>Euteleostomi</taxon>
        <taxon>Amphibia</taxon>
        <taxon>Batrachia</taxon>
        <taxon>Anura</taxon>
        <taxon>Neobatrachia</taxon>
        <taxon>Hyloidea</taxon>
        <taxon>Eleutherodactylidae</taxon>
        <taxon>Eleutherodactylinae</taxon>
        <taxon>Eleutherodactylus</taxon>
        <taxon>Eleutherodactylus</taxon>
    </lineage>
</organism>
<dbReference type="FunFam" id="3.90.228.10:FF:000013">
    <property type="entry name" value="Poly [ADP-ribose] polymerase"/>
    <property type="match status" value="1"/>
</dbReference>
<dbReference type="Pfam" id="PF26166">
    <property type="entry name" value="WGR-like_PARP4"/>
    <property type="match status" value="1"/>
</dbReference>
<dbReference type="Pfam" id="PF13519">
    <property type="entry name" value="VWA_2"/>
    <property type="match status" value="1"/>
</dbReference>
<evidence type="ECO:0000259" key="12">
    <source>
        <dbReference type="PROSITE" id="PS51468"/>
    </source>
</evidence>
<sequence length="899" mass="101870">DSPKEKRNQFLEKFLVVKKKDITEGTLEEDVEFEDCEELVNVDDIPDDTEVAKYSCFQKDKEYAIVELLCFNRQKPFPFRISTVQELPNTSQKEFRFHQVDTAGKACEKYEFQLNDIQNKGFTQLNKIPLEAENLASKALQKVLLGEASTTELTPEVAGLVEILWVNAVGHLDSILSCPMENISLNDVSKAEGILAQLRNALIKKDNKKDIHQMVKEFYRFIPHKEKMRGEITMKFLTVKQDLCQVIRDMVNVCETNLSRHNSTSNAKYQALRCRIDHIDPNSAEFHQVKLGILDNNHSNREFNILRVFRVGRLSEATNFMSDLGNVKPLLHASAPCNFVGILSRGLMLPKIIVEEFGGERTDIGNLGSGIYFSDSISTSVKYSQPSDVTGSRILVVCDVALGKCTDVYHRNYTLTEPPHDFNSVHGVQCKDGVNSDFIDDEYVVYNVNQVQMRYIVEFSTDGDTVDLQVESLFISIDQTPDQCKRLPEPSEDVSIGDLPDREVTKAGLKGSDGQKIPLQSIHVKARLMDLVAKVVMFQTYKNNSTFPIEAKYVFPLDNTASVCGFEAFINGKHIIGEVKEKQQAHREYRAAISEGHGAYLMDQDAPDVFTVSVGNLPPKATVVIKITYVMEQQFQYGYTSFTIPGNVAQWQQDNALKENTQDTVTKVGIESDKAAEGPFCLDMSIEMPRKIEQIVCYTHKLKIKRTECKAVIQTEESSSFNENGICVDIYVEDAYIPRMWVENHPDEDSQACMLVFKPSFEDVDYSFRGDVYLTICLDCSNSMESSFHSAKQVALLALQHLSYSYVNFVLFGSNYKELYSYPKPYHHDTSAIEQFIKEAKPTMGSTEFWKVLRSLYLLRPQTGNHKVVLISDGHVQNENLVFQILKKNLFQLFTCGVG</sequence>
<dbReference type="InterPro" id="IPR004102">
    <property type="entry name" value="Poly(ADP-ribose)pol_reg_dom"/>
</dbReference>
<dbReference type="InterPro" id="IPR036465">
    <property type="entry name" value="vWFA_dom_sf"/>
</dbReference>
<dbReference type="Pfam" id="PF00644">
    <property type="entry name" value="PARP"/>
    <property type="match status" value="1"/>
</dbReference>
<dbReference type="EC" id="2.4.2.-" evidence="8"/>
<evidence type="ECO:0000259" key="10">
    <source>
        <dbReference type="PROSITE" id="PS51059"/>
    </source>
</evidence>
<feature type="domain" description="PARP catalytic" evidence="10">
    <location>
        <begin position="263"/>
        <end position="468"/>
    </location>
</feature>
<dbReference type="GO" id="GO:0005737">
    <property type="term" value="C:cytoplasm"/>
    <property type="evidence" value="ECO:0007669"/>
    <property type="project" value="TreeGrafter"/>
</dbReference>
<comment type="subcellular location">
    <subcellularLocation>
        <location evidence="1">Nucleus</location>
    </subcellularLocation>
</comment>
<dbReference type="InterPro" id="IPR058905">
    <property type="entry name" value="WGR-like_PARP4"/>
</dbReference>
<evidence type="ECO:0000259" key="9">
    <source>
        <dbReference type="PROSITE" id="PS50234"/>
    </source>
</evidence>
<name>A0A8J6C755_ELECQ</name>
<evidence type="ECO:0000256" key="7">
    <source>
        <dbReference type="ARBA" id="ARBA00024347"/>
    </source>
</evidence>
<dbReference type="InterPro" id="IPR031273">
    <property type="entry name" value="PARP4"/>
</dbReference>
<dbReference type="Gene3D" id="3.40.50.410">
    <property type="entry name" value="von Willebrand factor, type A domain"/>
    <property type="match status" value="1"/>
</dbReference>
<dbReference type="InterPro" id="IPR012317">
    <property type="entry name" value="Poly(ADP-ribose)pol_cat_dom"/>
</dbReference>
<dbReference type="InterPro" id="IPR036616">
    <property type="entry name" value="Poly(ADP-ribose)pol_reg_dom_sf"/>
</dbReference>
<keyword evidence="14" id="KW-1185">Reference proteome</keyword>
<dbReference type="PROSITE" id="PS50234">
    <property type="entry name" value="VWFA"/>
    <property type="match status" value="1"/>
</dbReference>
<dbReference type="PROSITE" id="PS51059">
    <property type="entry name" value="PARP_CATALYTIC"/>
    <property type="match status" value="1"/>
</dbReference>
<proteinExistence type="inferred from homology"/>
<dbReference type="AlphaFoldDB" id="A0A8J6C755"/>
<evidence type="ECO:0000256" key="6">
    <source>
        <dbReference type="ARBA" id="ARBA00023242"/>
    </source>
</evidence>
<dbReference type="GO" id="GO:0003950">
    <property type="term" value="F:NAD+ poly-ADP-ribosyltransferase activity"/>
    <property type="evidence" value="ECO:0007669"/>
    <property type="project" value="UniProtKB-UniRule"/>
</dbReference>
<dbReference type="SMART" id="SM00609">
    <property type="entry name" value="VIT"/>
    <property type="match status" value="1"/>
</dbReference>
<dbReference type="SUPFAM" id="SSF56399">
    <property type="entry name" value="ADP-ribosylation"/>
    <property type="match status" value="1"/>
</dbReference>
<dbReference type="SUPFAM" id="SSF53300">
    <property type="entry name" value="vWA-like"/>
    <property type="match status" value="1"/>
</dbReference>
<evidence type="ECO:0000313" key="13">
    <source>
        <dbReference type="EMBL" id="KAG9465337.1"/>
    </source>
</evidence>
<dbReference type="InterPro" id="IPR002035">
    <property type="entry name" value="VWF_A"/>
</dbReference>
<evidence type="ECO:0000256" key="5">
    <source>
        <dbReference type="ARBA" id="ARBA00023027"/>
    </source>
</evidence>
<keyword evidence="2 8" id="KW-0328">Glycosyltransferase</keyword>
<dbReference type="PANTHER" id="PTHR46530">
    <property type="entry name" value="PROTEIN MONO-ADP-RIBOSYLTRANSFERASE PARP4"/>
    <property type="match status" value="1"/>
</dbReference>
<keyword evidence="4" id="KW-0548">Nucleotidyltransferase</keyword>
<feature type="domain" description="VWFA" evidence="9">
    <location>
        <begin position="773"/>
        <end position="899"/>
    </location>
</feature>
<evidence type="ECO:0000313" key="14">
    <source>
        <dbReference type="Proteomes" id="UP000770717"/>
    </source>
</evidence>
<protein>
    <recommendedName>
        <fullName evidence="8">Poly [ADP-ribose] polymerase</fullName>
        <shortName evidence="8">PARP</shortName>
        <ecNumber evidence="8">2.4.2.-</ecNumber>
    </recommendedName>
</protein>